<feature type="domain" description="DUF6429" evidence="1">
    <location>
        <begin position="41"/>
        <end position="113"/>
    </location>
</feature>
<gene>
    <name evidence="2" type="ORF">SDC9_185394</name>
</gene>
<evidence type="ECO:0000259" key="1">
    <source>
        <dbReference type="Pfam" id="PF20008"/>
    </source>
</evidence>
<dbReference type="InterPro" id="IPR045489">
    <property type="entry name" value="DUF6429"/>
</dbReference>
<name>A0A645HR82_9ZZZZ</name>
<reference evidence="2" key="1">
    <citation type="submission" date="2019-08" db="EMBL/GenBank/DDBJ databases">
        <authorList>
            <person name="Kucharzyk K."/>
            <person name="Murdoch R.W."/>
            <person name="Higgins S."/>
            <person name="Loffler F."/>
        </authorList>
    </citation>
    <scope>NUCLEOTIDE SEQUENCE</scope>
</reference>
<evidence type="ECO:0000313" key="2">
    <source>
        <dbReference type="EMBL" id="MPN37873.1"/>
    </source>
</evidence>
<sequence>MGADRSDRFNRLSDLSTVVPGICELRFGTANGREDLKMDYDREKVDEMVLALLFLTSSPVGEGARAWKGLPLDVMNNLVQKGYISEINSKTPILDLSPEGAQLSKELFYKYFNAKD</sequence>
<accession>A0A645HR82</accession>
<comment type="caution">
    <text evidence="2">The sequence shown here is derived from an EMBL/GenBank/DDBJ whole genome shotgun (WGS) entry which is preliminary data.</text>
</comment>
<protein>
    <recommendedName>
        <fullName evidence="1">DUF6429 domain-containing protein</fullName>
    </recommendedName>
</protein>
<proteinExistence type="predicted"/>
<dbReference type="EMBL" id="VSSQ01092767">
    <property type="protein sequence ID" value="MPN37873.1"/>
    <property type="molecule type" value="Genomic_DNA"/>
</dbReference>
<dbReference type="Pfam" id="PF20008">
    <property type="entry name" value="DUF6429"/>
    <property type="match status" value="1"/>
</dbReference>
<organism evidence="2">
    <name type="scientific">bioreactor metagenome</name>
    <dbReference type="NCBI Taxonomy" id="1076179"/>
    <lineage>
        <taxon>unclassified sequences</taxon>
        <taxon>metagenomes</taxon>
        <taxon>ecological metagenomes</taxon>
    </lineage>
</organism>
<dbReference type="AlphaFoldDB" id="A0A645HR82"/>